<comment type="caution">
    <text evidence="2">The sequence shown here is derived from an EMBL/GenBank/DDBJ whole genome shotgun (WGS) entry which is preliminary data.</text>
</comment>
<dbReference type="Proteomes" id="UP000178068">
    <property type="component" value="Unassembled WGS sequence"/>
</dbReference>
<protein>
    <recommendedName>
        <fullName evidence="1">DUF2007 domain-containing protein</fullName>
    </recommendedName>
</protein>
<gene>
    <name evidence="2" type="ORF">A3F35_02975</name>
</gene>
<evidence type="ECO:0000259" key="1">
    <source>
        <dbReference type="Pfam" id="PF09413"/>
    </source>
</evidence>
<evidence type="ECO:0000313" key="2">
    <source>
        <dbReference type="EMBL" id="OGY30386.1"/>
    </source>
</evidence>
<accession>A0A1G1WRJ6</accession>
<evidence type="ECO:0000313" key="3">
    <source>
        <dbReference type="Proteomes" id="UP000178068"/>
    </source>
</evidence>
<sequence length="69" mass="7349">MSERVVTTALDNNVAKMLVEKLKNAGIPARVGSETSSTGVFGVELSRTVIVPEEYLEEAKAILGEGVED</sequence>
<dbReference type="AlphaFoldDB" id="A0A1G1WRJ6"/>
<dbReference type="InterPro" id="IPR018551">
    <property type="entry name" value="DUF2007"/>
</dbReference>
<name>A0A1G1WRJ6_9BACT</name>
<proteinExistence type="predicted"/>
<dbReference type="Pfam" id="PF09413">
    <property type="entry name" value="DUF2007"/>
    <property type="match status" value="1"/>
</dbReference>
<reference evidence="2 3" key="1">
    <citation type="journal article" date="2016" name="Nat. Commun.">
        <title>Thousands of microbial genomes shed light on interconnected biogeochemical processes in an aquifer system.</title>
        <authorList>
            <person name="Anantharaman K."/>
            <person name="Brown C.T."/>
            <person name="Hug L.A."/>
            <person name="Sharon I."/>
            <person name="Castelle C.J."/>
            <person name="Probst A.J."/>
            <person name="Thomas B.C."/>
            <person name="Singh A."/>
            <person name="Wilkins M.J."/>
            <person name="Karaoz U."/>
            <person name="Brodie E.L."/>
            <person name="Williams K.H."/>
            <person name="Hubbard S.S."/>
            <person name="Banfield J.F."/>
        </authorList>
    </citation>
    <scope>NUCLEOTIDE SEQUENCE [LARGE SCALE GENOMIC DNA]</scope>
</reference>
<feature type="domain" description="DUF2007" evidence="1">
    <location>
        <begin position="14"/>
        <end position="65"/>
    </location>
</feature>
<organism evidence="2 3">
    <name type="scientific">Candidatus Woykebacteria bacterium RIFCSPHIGHO2_12_FULL_45_10</name>
    <dbReference type="NCBI Taxonomy" id="1802603"/>
    <lineage>
        <taxon>Bacteria</taxon>
        <taxon>Candidatus Woykeibacteriota</taxon>
    </lineage>
</organism>
<dbReference type="STRING" id="1802603.A3F35_02975"/>
<dbReference type="EMBL" id="MHCZ01000004">
    <property type="protein sequence ID" value="OGY30386.1"/>
    <property type="molecule type" value="Genomic_DNA"/>
</dbReference>